<organism evidence="2 3">
    <name type="scientific">Psychrobacter saeujeotis</name>
    <dbReference type="NCBI Taxonomy" id="3143436"/>
    <lineage>
        <taxon>Bacteria</taxon>
        <taxon>Pseudomonadati</taxon>
        <taxon>Pseudomonadota</taxon>
        <taxon>Gammaproteobacteria</taxon>
        <taxon>Moraxellales</taxon>
        <taxon>Moraxellaceae</taxon>
        <taxon>Psychrobacter</taxon>
    </lineage>
</organism>
<name>A0ABU9XA88_9GAMM</name>
<keyword evidence="1" id="KW-0732">Signal</keyword>
<evidence type="ECO:0000313" key="2">
    <source>
        <dbReference type="EMBL" id="MEN2752343.1"/>
    </source>
</evidence>
<dbReference type="Proteomes" id="UP001461960">
    <property type="component" value="Unassembled WGS sequence"/>
</dbReference>
<proteinExistence type="predicted"/>
<comment type="caution">
    <text evidence="2">The sequence shown here is derived from an EMBL/GenBank/DDBJ whole genome shotgun (WGS) entry which is preliminary data.</text>
</comment>
<protein>
    <submittedName>
        <fullName evidence="2">Uncharacterized protein</fullName>
    </submittedName>
</protein>
<reference evidence="2 3" key="1">
    <citation type="submission" date="2024-05" db="EMBL/GenBank/DDBJ databases">
        <authorList>
            <person name="Kim H.-Y."/>
            <person name="Kim E."/>
            <person name="Cai Y."/>
            <person name="Yang S.-M."/>
            <person name="Lee W."/>
        </authorList>
    </citation>
    <scope>NUCLEOTIDE SEQUENCE [LARGE SCALE GENOMIC DNA]</scope>
    <source>
        <strain evidence="2 3">FBL11</strain>
    </source>
</reference>
<evidence type="ECO:0000313" key="3">
    <source>
        <dbReference type="Proteomes" id="UP001461960"/>
    </source>
</evidence>
<keyword evidence="3" id="KW-1185">Reference proteome</keyword>
<accession>A0ABU9XA88</accession>
<feature type="signal peptide" evidence="1">
    <location>
        <begin position="1"/>
        <end position="22"/>
    </location>
</feature>
<sequence>MRNTRLVLALLATFAATAQANANEELYKIKTIKLMYNDAIRAAEKDFGNSSLDTVFAYADRELQNAIALIQSNTMSRYEEYEYAISPCSDTVYIPKLAVGNAYSINEASAINYRLLNNGRVRASIMVQGNEDINAADFIEYKDFELTCQGATCKVSDVFDSYGNSAKFEADKACR</sequence>
<dbReference type="RefSeq" id="WP_201558895.1">
    <property type="nucleotide sequence ID" value="NZ_JBDGHN010000007.1"/>
</dbReference>
<evidence type="ECO:0000256" key="1">
    <source>
        <dbReference type="SAM" id="SignalP"/>
    </source>
</evidence>
<gene>
    <name evidence="2" type="ORF">AAIR29_11960</name>
</gene>
<feature type="chain" id="PRO_5045453034" evidence="1">
    <location>
        <begin position="23"/>
        <end position="175"/>
    </location>
</feature>
<dbReference type="EMBL" id="JBDGHN010000007">
    <property type="protein sequence ID" value="MEN2752343.1"/>
    <property type="molecule type" value="Genomic_DNA"/>
</dbReference>